<comment type="caution">
    <text evidence="2">The sequence shown here is derived from an EMBL/GenBank/DDBJ whole genome shotgun (WGS) entry which is preliminary data.</text>
</comment>
<sequence>MNLPRALAATLAAAAACTVPDPSPPTPSTTITIPALRCALDVPVGTEVMLTDDGATFTTRPLARYSRPFSVRADPPADPGAERRSLAGDVSVTYTVQTDSGGSGGDEAVLSGALQVGARTFAVTCHDQGEWPGPDPTWCFAWLATLRADPV</sequence>
<name>A0ABT5BFG4_9BACT</name>
<gene>
    <name evidence="2" type="ORF">POL58_31695</name>
</gene>
<dbReference type="RefSeq" id="WP_272003909.1">
    <property type="nucleotide sequence ID" value="NZ_JAQNDN010000019.1"/>
</dbReference>
<dbReference type="InterPro" id="IPR054004">
    <property type="entry name" value="Tsi3"/>
</dbReference>
<dbReference type="InterPro" id="IPR053762">
    <property type="entry name" value="Toxin-Sub_Inhibitor_sf"/>
</dbReference>
<protein>
    <recommendedName>
        <fullName evidence="1">Type six secretion immunity 3 domain-containing protein</fullName>
    </recommendedName>
</protein>
<accession>A0ABT5BFG4</accession>
<dbReference type="Proteomes" id="UP001217838">
    <property type="component" value="Unassembled WGS sequence"/>
</dbReference>
<keyword evidence="3" id="KW-1185">Reference proteome</keyword>
<proteinExistence type="predicted"/>
<feature type="domain" description="Type six secretion immunity 3" evidence="1">
    <location>
        <begin position="40"/>
        <end position="147"/>
    </location>
</feature>
<organism evidence="2 3">
    <name type="scientific">Nannocystis radixulma</name>
    <dbReference type="NCBI Taxonomy" id="2995305"/>
    <lineage>
        <taxon>Bacteria</taxon>
        <taxon>Pseudomonadati</taxon>
        <taxon>Myxococcota</taxon>
        <taxon>Polyangia</taxon>
        <taxon>Nannocystales</taxon>
        <taxon>Nannocystaceae</taxon>
        <taxon>Nannocystis</taxon>
    </lineage>
</organism>
<evidence type="ECO:0000259" key="1">
    <source>
        <dbReference type="Pfam" id="PF22211"/>
    </source>
</evidence>
<evidence type="ECO:0000313" key="3">
    <source>
        <dbReference type="Proteomes" id="UP001217838"/>
    </source>
</evidence>
<reference evidence="2 3" key="1">
    <citation type="submission" date="2022-11" db="EMBL/GenBank/DDBJ databases">
        <title>Minimal conservation of predation-associated metabolite biosynthetic gene clusters underscores biosynthetic potential of Myxococcota including descriptions for ten novel species: Archangium lansinium sp. nov., Myxococcus landrumus sp. nov., Nannocystis bai.</title>
        <authorList>
            <person name="Ahearne A."/>
            <person name="Stevens C."/>
            <person name="Dowd S."/>
        </authorList>
    </citation>
    <scope>NUCLEOTIDE SEQUENCE [LARGE SCALE GENOMIC DNA]</scope>
    <source>
        <strain evidence="2 3">NCELM</strain>
    </source>
</reference>
<dbReference type="EMBL" id="JAQNDN010000019">
    <property type="protein sequence ID" value="MDC0672355.1"/>
    <property type="molecule type" value="Genomic_DNA"/>
</dbReference>
<evidence type="ECO:0000313" key="2">
    <source>
        <dbReference type="EMBL" id="MDC0672355.1"/>
    </source>
</evidence>
<dbReference type="Gene3D" id="2.60.120.1690">
    <property type="match status" value="1"/>
</dbReference>
<dbReference type="Pfam" id="PF22211">
    <property type="entry name" value="Tsi3"/>
    <property type="match status" value="1"/>
</dbReference>
<dbReference type="PROSITE" id="PS51257">
    <property type="entry name" value="PROKAR_LIPOPROTEIN"/>
    <property type="match status" value="1"/>
</dbReference>